<evidence type="ECO:0000313" key="1">
    <source>
        <dbReference type="EMBL" id="GJT07857.1"/>
    </source>
</evidence>
<dbReference type="InterPro" id="IPR005606">
    <property type="entry name" value="Sec20"/>
</dbReference>
<dbReference type="EMBL" id="BQNB010012785">
    <property type="protein sequence ID" value="GJT07857.1"/>
    <property type="molecule type" value="Genomic_DNA"/>
</dbReference>
<evidence type="ECO:0000313" key="2">
    <source>
        <dbReference type="Proteomes" id="UP001151760"/>
    </source>
</evidence>
<sequence length="217" mass="24151">MTPALSWKVKEVGDLMTGEPAIEAPVNDGQKEDLSLARLNGLAQDGLAMLSSAQFNLDLLIPQLPSDEHVQNAQLTLQSWNKEIQRLSCKFTLSALHFKQETDAMIVKCITTSWQLGRKIDHRCLQREDMHSGDREGPYQPTTVVVPAIAATDDSPEVPQHTAVDTILNMTPDNKAHFQAEKETIFLLLTGIGDEIYSTVDAYQTANEIWIAIERPQ</sequence>
<dbReference type="PANTHER" id="PTHR12825:SF0">
    <property type="entry name" value="VESICLE TRANSPORT PROTEIN SEC20"/>
    <property type="match status" value="1"/>
</dbReference>
<dbReference type="PANTHER" id="PTHR12825">
    <property type="entry name" value="BNIP1-RELATED"/>
    <property type="match status" value="1"/>
</dbReference>
<reference evidence="1" key="1">
    <citation type="journal article" date="2022" name="Int. J. Mol. Sci.">
        <title>Draft Genome of Tanacetum Coccineum: Genomic Comparison of Closely Related Tanacetum-Family Plants.</title>
        <authorList>
            <person name="Yamashiro T."/>
            <person name="Shiraishi A."/>
            <person name="Nakayama K."/>
            <person name="Satake H."/>
        </authorList>
    </citation>
    <scope>NUCLEOTIDE SEQUENCE</scope>
</reference>
<organism evidence="1 2">
    <name type="scientific">Tanacetum coccineum</name>
    <dbReference type="NCBI Taxonomy" id="301880"/>
    <lineage>
        <taxon>Eukaryota</taxon>
        <taxon>Viridiplantae</taxon>
        <taxon>Streptophyta</taxon>
        <taxon>Embryophyta</taxon>
        <taxon>Tracheophyta</taxon>
        <taxon>Spermatophyta</taxon>
        <taxon>Magnoliopsida</taxon>
        <taxon>eudicotyledons</taxon>
        <taxon>Gunneridae</taxon>
        <taxon>Pentapetalae</taxon>
        <taxon>asterids</taxon>
        <taxon>campanulids</taxon>
        <taxon>Asterales</taxon>
        <taxon>Asteraceae</taxon>
        <taxon>Asteroideae</taxon>
        <taxon>Anthemideae</taxon>
        <taxon>Anthemidinae</taxon>
        <taxon>Tanacetum</taxon>
    </lineage>
</organism>
<keyword evidence="2" id="KW-1185">Reference proteome</keyword>
<dbReference type="Proteomes" id="UP001151760">
    <property type="component" value="Unassembled WGS sequence"/>
</dbReference>
<protein>
    <submittedName>
        <fullName evidence="1">Uncharacterized protein</fullName>
    </submittedName>
</protein>
<proteinExistence type="predicted"/>
<name>A0ABQ5B2F1_9ASTR</name>
<reference evidence="1" key="2">
    <citation type="submission" date="2022-01" db="EMBL/GenBank/DDBJ databases">
        <authorList>
            <person name="Yamashiro T."/>
            <person name="Shiraishi A."/>
            <person name="Satake H."/>
            <person name="Nakayama K."/>
        </authorList>
    </citation>
    <scope>NUCLEOTIDE SEQUENCE</scope>
</reference>
<accession>A0ABQ5B2F1</accession>
<gene>
    <name evidence="1" type="ORF">Tco_0842319</name>
</gene>
<comment type="caution">
    <text evidence="1">The sequence shown here is derived from an EMBL/GenBank/DDBJ whole genome shotgun (WGS) entry which is preliminary data.</text>
</comment>